<protein>
    <recommendedName>
        <fullName evidence="3">acid phosphatase</fullName>
        <ecNumber evidence="3">3.1.3.2</ecNumber>
    </recommendedName>
</protein>
<dbReference type="PANTHER" id="PTHR11567">
    <property type="entry name" value="ACID PHOSPHATASE-RELATED"/>
    <property type="match status" value="1"/>
</dbReference>
<dbReference type="InterPro" id="IPR000560">
    <property type="entry name" value="His_Pase_clade-2"/>
</dbReference>
<comment type="catalytic activity">
    <reaction evidence="1">
        <text>a phosphate monoester + H2O = an alcohol + phosphate</text>
        <dbReference type="Rhea" id="RHEA:15017"/>
        <dbReference type="ChEBI" id="CHEBI:15377"/>
        <dbReference type="ChEBI" id="CHEBI:30879"/>
        <dbReference type="ChEBI" id="CHEBI:43474"/>
        <dbReference type="ChEBI" id="CHEBI:67140"/>
        <dbReference type="EC" id="3.1.3.2"/>
    </reaction>
</comment>
<dbReference type="Gene3D" id="3.40.50.1240">
    <property type="entry name" value="Phosphoglycerate mutase-like"/>
    <property type="match status" value="1"/>
</dbReference>
<dbReference type="CDD" id="cd07061">
    <property type="entry name" value="HP_HAP_like"/>
    <property type="match status" value="1"/>
</dbReference>
<dbReference type="PANTHER" id="PTHR11567:SF211">
    <property type="entry name" value="PROSTATIC ACID PHOSPHATASE"/>
    <property type="match status" value="1"/>
</dbReference>
<dbReference type="Proteomes" id="UP001516400">
    <property type="component" value="Unassembled WGS sequence"/>
</dbReference>
<dbReference type="Pfam" id="PF00328">
    <property type="entry name" value="His_Phos_2"/>
    <property type="match status" value="1"/>
</dbReference>
<evidence type="ECO:0000256" key="2">
    <source>
        <dbReference type="ARBA" id="ARBA00005375"/>
    </source>
</evidence>
<dbReference type="EC" id="3.1.3.2" evidence="3"/>
<dbReference type="SUPFAM" id="SSF53254">
    <property type="entry name" value="Phosphoglycerate mutase-like"/>
    <property type="match status" value="1"/>
</dbReference>
<evidence type="ECO:0000256" key="7">
    <source>
        <dbReference type="ARBA" id="ARBA00023180"/>
    </source>
</evidence>
<dbReference type="AlphaFoldDB" id="A0ABD2MJX1"/>
<evidence type="ECO:0000256" key="5">
    <source>
        <dbReference type="ARBA" id="ARBA00022801"/>
    </source>
</evidence>
<keyword evidence="8" id="KW-0472">Membrane</keyword>
<dbReference type="InterPro" id="IPR029033">
    <property type="entry name" value="His_PPase_superfam"/>
</dbReference>
<accession>A0ABD2MJX1</accession>
<evidence type="ECO:0000256" key="8">
    <source>
        <dbReference type="SAM" id="Phobius"/>
    </source>
</evidence>
<evidence type="ECO:0000313" key="10">
    <source>
        <dbReference type="Proteomes" id="UP001516400"/>
    </source>
</evidence>
<dbReference type="GO" id="GO:0003993">
    <property type="term" value="F:acid phosphatase activity"/>
    <property type="evidence" value="ECO:0007669"/>
    <property type="project" value="UniProtKB-EC"/>
</dbReference>
<evidence type="ECO:0000256" key="4">
    <source>
        <dbReference type="ARBA" id="ARBA00022729"/>
    </source>
</evidence>
<dbReference type="EMBL" id="JABFTP020000001">
    <property type="protein sequence ID" value="KAL3266653.1"/>
    <property type="molecule type" value="Genomic_DNA"/>
</dbReference>
<proteinExistence type="inferred from homology"/>
<comment type="caution">
    <text evidence="9">The sequence shown here is derived from an EMBL/GenBank/DDBJ whole genome shotgun (WGS) entry which is preliminary data.</text>
</comment>
<sequence>MKSSNVPCVIVLTSSLILILVVIIYCKISSVTNDELLAVSLIFRHGDRIPNQLYPQDPYNNESLWGGDPGELTNIGKRQHFELGKWLRKRYNGFLSLLYDKNEIYVISSDVDRCLMSAATNLAGLYEPIAQDIWKPELNWQPIPIHTIPMQEDGIFQSIMECPGYNKHWQKQLRTNATKKFNEDHAKFYEYLSYNSGLNITGFVDIINLYDSLQIEEMYNMTLPEWTRMVYPEKLREVFIYSVNFQTATPEMVRISLGRFYDNVLEQFKVFVEEKTNASKYTKFRMFSGHDYNIFGILKTLGISDSSEIPYGATIIFELKRSATGEIFVHTLYKTNELKVLQIDGCDVNCDYKTFVEKLGKMILSEEEYRYICEI</sequence>
<keyword evidence="5" id="KW-0378">Hydrolase</keyword>
<dbReference type="InterPro" id="IPR033379">
    <property type="entry name" value="Acid_Pase_AS"/>
</dbReference>
<reference evidence="9 10" key="1">
    <citation type="journal article" date="2021" name="BMC Biol.">
        <title>Horizontally acquired antibacterial genes associated with adaptive radiation of ladybird beetles.</title>
        <authorList>
            <person name="Li H.S."/>
            <person name="Tang X.F."/>
            <person name="Huang Y.H."/>
            <person name="Xu Z.Y."/>
            <person name="Chen M.L."/>
            <person name="Du X.Y."/>
            <person name="Qiu B.Y."/>
            <person name="Chen P.T."/>
            <person name="Zhang W."/>
            <person name="Slipinski A."/>
            <person name="Escalona H.E."/>
            <person name="Waterhouse R.M."/>
            <person name="Zwick A."/>
            <person name="Pang H."/>
        </authorList>
    </citation>
    <scope>NUCLEOTIDE SEQUENCE [LARGE SCALE GENOMIC DNA]</scope>
    <source>
        <strain evidence="9">SYSU2018</strain>
    </source>
</reference>
<dbReference type="InterPro" id="IPR050645">
    <property type="entry name" value="Histidine_acid_phosphatase"/>
</dbReference>
<feature type="transmembrane region" description="Helical" evidence="8">
    <location>
        <begin position="7"/>
        <end position="25"/>
    </location>
</feature>
<keyword evidence="10" id="KW-1185">Reference proteome</keyword>
<keyword evidence="8" id="KW-1133">Transmembrane helix</keyword>
<keyword evidence="8" id="KW-0812">Transmembrane</keyword>
<keyword evidence="7" id="KW-0325">Glycoprotein</keyword>
<evidence type="ECO:0000256" key="3">
    <source>
        <dbReference type="ARBA" id="ARBA00012646"/>
    </source>
</evidence>
<organism evidence="9 10">
    <name type="scientific">Cryptolaemus montrouzieri</name>
    <dbReference type="NCBI Taxonomy" id="559131"/>
    <lineage>
        <taxon>Eukaryota</taxon>
        <taxon>Metazoa</taxon>
        <taxon>Ecdysozoa</taxon>
        <taxon>Arthropoda</taxon>
        <taxon>Hexapoda</taxon>
        <taxon>Insecta</taxon>
        <taxon>Pterygota</taxon>
        <taxon>Neoptera</taxon>
        <taxon>Endopterygota</taxon>
        <taxon>Coleoptera</taxon>
        <taxon>Polyphaga</taxon>
        <taxon>Cucujiformia</taxon>
        <taxon>Coccinelloidea</taxon>
        <taxon>Coccinellidae</taxon>
        <taxon>Scymninae</taxon>
        <taxon>Scymnini</taxon>
        <taxon>Cryptolaemus</taxon>
    </lineage>
</organism>
<evidence type="ECO:0000256" key="6">
    <source>
        <dbReference type="ARBA" id="ARBA00023157"/>
    </source>
</evidence>
<comment type="similarity">
    <text evidence="2">Belongs to the histidine acid phosphatase family.</text>
</comment>
<name>A0ABD2MJX1_9CUCU</name>
<evidence type="ECO:0000256" key="1">
    <source>
        <dbReference type="ARBA" id="ARBA00000032"/>
    </source>
</evidence>
<gene>
    <name evidence="9" type="ORF">HHI36_010816</name>
</gene>
<keyword evidence="4" id="KW-0732">Signal</keyword>
<keyword evidence="6" id="KW-1015">Disulfide bond</keyword>
<dbReference type="PROSITE" id="PS00616">
    <property type="entry name" value="HIS_ACID_PHOSPHAT_1"/>
    <property type="match status" value="1"/>
</dbReference>
<evidence type="ECO:0000313" key="9">
    <source>
        <dbReference type="EMBL" id="KAL3266653.1"/>
    </source>
</evidence>